<dbReference type="Proteomes" id="UP000298663">
    <property type="component" value="Unassembled WGS sequence"/>
</dbReference>
<accession>A0A4U5MSD8</accession>
<reference evidence="2 3" key="2">
    <citation type="journal article" date="2019" name="G3 (Bethesda)">
        <title>Hybrid Assembly of the Genome of the Entomopathogenic Nematode Steinernema carpocapsae Identifies the X-Chromosome.</title>
        <authorList>
            <person name="Serra L."/>
            <person name="Macchietto M."/>
            <person name="Macias-Munoz A."/>
            <person name="McGill C.J."/>
            <person name="Rodriguez I.M."/>
            <person name="Rodriguez B."/>
            <person name="Murad R."/>
            <person name="Mortazavi A."/>
        </authorList>
    </citation>
    <scope>NUCLEOTIDE SEQUENCE [LARGE SCALE GENOMIC DNA]</scope>
    <source>
        <strain evidence="2 3">ALL</strain>
    </source>
</reference>
<reference evidence="2 3" key="1">
    <citation type="journal article" date="2015" name="Genome Biol.">
        <title>Comparative genomics of Steinernema reveals deeply conserved gene regulatory networks.</title>
        <authorList>
            <person name="Dillman A.R."/>
            <person name="Macchietto M."/>
            <person name="Porter C.F."/>
            <person name="Rogers A."/>
            <person name="Williams B."/>
            <person name="Antoshechkin I."/>
            <person name="Lee M.M."/>
            <person name="Goodwin Z."/>
            <person name="Lu X."/>
            <person name="Lewis E.E."/>
            <person name="Goodrich-Blair H."/>
            <person name="Stock S.P."/>
            <person name="Adams B.J."/>
            <person name="Sternberg P.W."/>
            <person name="Mortazavi A."/>
        </authorList>
    </citation>
    <scope>NUCLEOTIDE SEQUENCE [LARGE SCALE GENOMIC DNA]</scope>
    <source>
        <strain evidence="2 3">ALL</strain>
    </source>
</reference>
<dbReference type="AlphaFoldDB" id="A0A4U5MSD8"/>
<dbReference type="EMBL" id="AZBU02000006">
    <property type="protein sequence ID" value="TKR72629.1"/>
    <property type="molecule type" value="Genomic_DNA"/>
</dbReference>
<protein>
    <submittedName>
        <fullName evidence="2">Uncharacterized protein</fullName>
    </submittedName>
</protein>
<sequence length="92" mass="10213">MKGVEYPAHTTHAEVPKDKFIGTHQMNKQMKSSTIFIEKLPLSSAAAPDSKAIGVTDLRPPHPLKLPNPKSQTTAQRDEPTVRLRTVPDMQQ</sequence>
<comment type="caution">
    <text evidence="2">The sequence shown here is derived from an EMBL/GenBank/DDBJ whole genome shotgun (WGS) entry which is preliminary data.</text>
</comment>
<evidence type="ECO:0000313" key="3">
    <source>
        <dbReference type="Proteomes" id="UP000298663"/>
    </source>
</evidence>
<keyword evidence="3" id="KW-1185">Reference proteome</keyword>
<organism evidence="2 3">
    <name type="scientific">Steinernema carpocapsae</name>
    <name type="common">Entomopathogenic nematode</name>
    <dbReference type="NCBI Taxonomy" id="34508"/>
    <lineage>
        <taxon>Eukaryota</taxon>
        <taxon>Metazoa</taxon>
        <taxon>Ecdysozoa</taxon>
        <taxon>Nematoda</taxon>
        <taxon>Chromadorea</taxon>
        <taxon>Rhabditida</taxon>
        <taxon>Tylenchina</taxon>
        <taxon>Panagrolaimomorpha</taxon>
        <taxon>Strongyloidoidea</taxon>
        <taxon>Steinernematidae</taxon>
        <taxon>Steinernema</taxon>
    </lineage>
</organism>
<name>A0A4U5MSD8_STECR</name>
<gene>
    <name evidence="2" type="ORF">L596_020047</name>
</gene>
<proteinExistence type="predicted"/>
<evidence type="ECO:0000256" key="1">
    <source>
        <dbReference type="SAM" id="MobiDB-lite"/>
    </source>
</evidence>
<feature type="region of interest" description="Disordered" evidence="1">
    <location>
        <begin position="46"/>
        <end position="92"/>
    </location>
</feature>
<evidence type="ECO:0000313" key="2">
    <source>
        <dbReference type="EMBL" id="TKR72629.1"/>
    </source>
</evidence>